<dbReference type="EMBL" id="CP109071">
    <property type="protein sequence ID" value="WSA31604.1"/>
    <property type="molecule type" value="Genomic_DNA"/>
</dbReference>
<accession>A0A1C6VYI8</accession>
<proteinExistence type="predicted"/>
<dbReference type="Proteomes" id="UP000199343">
    <property type="component" value="Unassembled WGS sequence"/>
</dbReference>
<evidence type="ECO:0000313" key="8">
    <source>
        <dbReference type="Proteomes" id="UP001334804"/>
    </source>
</evidence>
<dbReference type="PANTHER" id="PTHR16305:SF28">
    <property type="entry name" value="GUANYLATE CYCLASE DOMAIN-CONTAINING PROTEIN"/>
    <property type="match status" value="1"/>
</dbReference>
<reference evidence="6 8" key="2">
    <citation type="submission" date="2022-10" db="EMBL/GenBank/DDBJ databases">
        <title>The complete genomes of actinobacterial strains from the NBC collection.</title>
        <authorList>
            <person name="Joergensen T.S."/>
            <person name="Alvarez Arevalo M."/>
            <person name="Sterndorff E.B."/>
            <person name="Faurdal D."/>
            <person name="Vuksanovic O."/>
            <person name="Mourched A.-S."/>
            <person name="Charusanti P."/>
            <person name="Shaw S."/>
            <person name="Blin K."/>
            <person name="Weber T."/>
        </authorList>
    </citation>
    <scope>NUCLEOTIDE SEQUENCE [LARGE SCALE GENOMIC DNA]</scope>
    <source>
        <strain evidence="6 8">NBC 01809</strain>
    </source>
</reference>
<dbReference type="Gene3D" id="3.40.50.300">
    <property type="entry name" value="P-loop containing nucleotide triphosphate hydrolases"/>
    <property type="match status" value="1"/>
</dbReference>
<dbReference type="Pfam" id="PF00211">
    <property type="entry name" value="Guanylate_cyc"/>
    <property type="match status" value="1"/>
</dbReference>
<keyword evidence="1" id="KW-0547">Nucleotide-binding</keyword>
<dbReference type="RefSeq" id="WP_091630560.1">
    <property type="nucleotide sequence ID" value="NZ_CP109071.1"/>
</dbReference>
<dbReference type="InterPro" id="IPR001054">
    <property type="entry name" value="A/G_cyclase"/>
</dbReference>
<gene>
    <name evidence="5" type="ORF">GA0070608_4629</name>
    <name evidence="6" type="ORF">OIE14_26305</name>
</gene>
<dbReference type="Pfam" id="PF13191">
    <property type="entry name" value="AAA_16"/>
    <property type="match status" value="1"/>
</dbReference>
<reference evidence="5 7" key="1">
    <citation type="submission" date="2016-06" db="EMBL/GenBank/DDBJ databases">
        <authorList>
            <person name="Kjaerup R.B."/>
            <person name="Dalgaard T.S."/>
            <person name="Juul-Madsen H.R."/>
        </authorList>
    </citation>
    <scope>NUCLEOTIDE SEQUENCE [LARGE SCALE GENOMIC DNA]</scope>
    <source>
        <strain evidence="5 7">DSM 43363</strain>
    </source>
</reference>
<feature type="compositionally biased region" description="Low complexity" evidence="3">
    <location>
        <begin position="764"/>
        <end position="776"/>
    </location>
</feature>
<dbReference type="GO" id="GO:0009190">
    <property type="term" value="P:cyclic nucleotide biosynthetic process"/>
    <property type="evidence" value="ECO:0007669"/>
    <property type="project" value="InterPro"/>
</dbReference>
<name>A0A1C6VYI8_9ACTN</name>
<feature type="domain" description="Guanylate cyclase" evidence="4">
    <location>
        <begin position="28"/>
        <end position="156"/>
    </location>
</feature>
<dbReference type="EMBL" id="FMIC01000002">
    <property type="protein sequence ID" value="SCL71383.1"/>
    <property type="molecule type" value="Genomic_DNA"/>
</dbReference>
<evidence type="ECO:0000256" key="3">
    <source>
        <dbReference type="SAM" id="MobiDB-lite"/>
    </source>
</evidence>
<dbReference type="PROSITE" id="PS50125">
    <property type="entry name" value="GUANYLATE_CYCLASE_2"/>
    <property type="match status" value="1"/>
</dbReference>
<evidence type="ECO:0000256" key="1">
    <source>
        <dbReference type="ARBA" id="ARBA00022741"/>
    </source>
</evidence>
<dbReference type="InterPro" id="IPR029787">
    <property type="entry name" value="Nucleotide_cyclase"/>
</dbReference>
<sequence length="814" mass="84926">MPMPTIVAGPQRFTSAGWPVPEERRLVTVLFVDIVGSTALVDRLDPEDVRALQRAYFGTVAGVLSRWHGVVEKYVGDAVMALFGARRSDGFDAYRAVRAALEIQGALDRRPLPGAPRLRVRVGVATGEALVDLAAARDGGHGVASGAVITTAARLQEYAPPGGVALCAATHRATTGLVDQRHVPPVALAGKTLPVDVWHATGTTRPAPTRHEGPLVGRRRELATARDLVVRAARDRSPRWLSLVGPAGSGRSRLLHELTRVVRTVDGTPVRWCVAHCPPYPQPLAPVADLVRGLAGLRAGEPPATVRRRLTAALTDLVPPTALTEAVYALEALLATPDGSADAARGAEVARQALLGLAARQPVMVAVDDLDRATAALHRFLHRLFAAATARSLPLVVVAVHRPEWADVLPGPRGRWHRLTVPPLRPVETGRLLRHLLGLADRPAAAVAAVARLLPLVGGNPGRAVAYVASLGVSQSVAASPGAAQSVAASPDAAQSVPEEVRREVDARLDRLDGARRAVLMVAATIDAGVSAATVERLLDWASGRAAPVLRALAAAGFLVLRADGRYGVADSVVREVAYARLPRAARAAFARRAGLPTEADLPPAPVVSPAPHPRPLPAATPPQVRTVVLPPTPVRAAADRRAARGTLGTYPAPLRRLATTPRLAPVPAARAVSGPVVAARPDGPMSVLRAPDTFGAVGVARPDSLLSVLRAPDTFGVARSAPADSAGSGPPAAPTERVGAGRVVELRDWAAVRDRVPPAGSQRATGPGRTAGPARAADHGAVLSTVGRGGSARRERRGRRPRWDLPRGVPAAA</sequence>
<dbReference type="Gene3D" id="3.30.70.1230">
    <property type="entry name" value="Nucleotide cyclase"/>
    <property type="match status" value="1"/>
</dbReference>
<organism evidence="5 7">
    <name type="scientific">Micromonospora peucetia</name>
    <dbReference type="NCBI Taxonomy" id="47871"/>
    <lineage>
        <taxon>Bacteria</taxon>
        <taxon>Bacillati</taxon>
        <taxon>Actinomycetota</taxon>
        <taxon>Actinomycetes</taxon>
        <taxon>Micromonosporales</taxon>
        <taxon>Micromonosporaceae</taxon>
        <taxon>Micromonospora</taxon>
    </lineage>
</organism>
<keyword evidence="8" id="KW-1185">Reference proteome</keyword>
<feature type="region of interest" description="Disordered" evidence="3">
    <location>
        <begin position="601"/>
        <end position="625"/>
    </location>
</feature>
<dbReference type="STRING" id="47871.GA0070608_4629"/>
<evidence type="ECO:0000259" key="4">
    <source>
        <dbReference type="PROSITE" id="PS50125"/>
    </source>
</evidence>
<evidence type="ECO:0000313" key="7">
    <source>
        <dbReference type="Proteomes" id="UP000199343"/>
    </source>
</evidence>
<dbReference type="GO" id="GO:0005524">
    <property type="term" value="F:ATP binding"/>
    <property type="evidence" value="ECO:0007669"/>
    <property type="project" value="UniProtKB-KW"/>
</dbReference>
<dbReference type="GO" id="GO:0004016">
    <property type="term" value="F:adenylate cyclase activity"/>
    <property type="evidence" value="ECO:0007669"/>
    <property type="project" value="UniProtKB-ARBA"/>
</dbReference>
<keyword evidence="2" id="KW-0067">ATP-binding</keyword>
<evidence type="ECO:0000313" key="6">
    <source>
        <dbReference type="EMBL" id="WSA31604.1"/>
    </source>
</evidence>
<dbReference type="AlphaFoldDB" id="A0A1C6VYI8"/>
<feature type="region of interest" description="Disordered" evidence="3">
    <location>
        <begin position="752"/>
        <end position="814"/>
    </location>
</feature>
<dbReference type="SMART" id="SM00044">
    <property type="entry name" value="CYCc"/>
    <property type="match status" value="1"/>
</dbReference>
<dbReference type="SUPFAM" id="SSF55073">
    <property type="entry name" value="Nucleotide cyclase"/>
    <property type="match status" value="1"/>
</dbReference>
<evidence type="ECO:0000313" key="5">
    <source>
        <dbReference type="EMBL" id="SCL71383.1"/>
    </source>
</evidence>
<dbReference type="CDD" id="cd07302">
    <property type="entry name" value="CHD"/>
    <property type="match status" value="1"/>
</dbReference>
<dbReference type="PANTHER" id="PTHR16305">
    <property type="entry name" value="TESTICULAR SOLUBLE ADENYLYL CYCLASE"/>
    <property type="match status" value="1"/>
</dbReference>
<dbReference type="SUPFAM" id="SSF52540">
    <property type="entry name" value="P-loop containing nucleoside triphosphate hydrolases"/>
    <property type="match status" value="1"/>
</dbReference>
<evidence type="ECO:0000256" key="2">
    <source>
        <dbReference type="ARBA" id="ARBA00022840"/>
    </source>
</evidence>
<dbReference type="GO" id="GO:0005737">
    <property type="term" value="C:cytoplasm"/>
    <property type="evidence" value="ECO:0007669"/>
    <property type="project" value="TreeGrafter"/>
</dbReference>
<dbReference type="Proteomes" id="UP001334804">
    <property type="component" value="Chromosome"/>
</dbReference>
<dbReference type="InterPro" id="IPR041664">
    <property type="entry name" value="AAA_16"/>
</dbReference>
<protein>
    <submittedName>
        <fullName evidence="5">AAA ATPase domain-containing protein</fullName>
    </submittedName>
    <submittedName>
        <fullName evidence="6">AAA family ATPase</fullName>
    </submittedName>
</protein>
<dbReference type="OrthoDB" id="5476461at2"/>
<dbReference type="GO" id="GO:0035556">
    <property type="term" value="P:intracellular signal transduction"/>
    <property type="evidence" value="ECO:0007669"/>
    <property type="project" value="InterPro"/>
</dbReference>
<feature type="compositionally biased region" description="Pro residues" evidence="3">
    <location>
        <begin position="603"/>
        <end position="621"/>
    </location>
</feature>
<dbReference type="InterPro" id="IPR027417">
    <property type="entry name" value="P-loop_NTPase"/>
</dbReference>